<dbReference type="InterPro" id="IPR034300">
    <property type="entry name" value="PNTB-like"/>
</dbReference>
<gene>
    <name evidence="11" type="ORF">FJAP1339_LOCUS10615</name>
</gene>
<dbReference type="GO" id="GO:0006740">
    <property type="term" value="P:NADPH regeneration"/>
    <property type="evidence" value="ECO:0007669"/>
    <property type="project" value="TreeGrafter"/>
</dbReference>
<keyword evidence="6" id="KW-1133">Transmembrane helix</keyword>
<dbReference type="GO" id="GO:0008750">
    <property type="term" value="F:proton-translocating NAD(P)+ transhydrogenase activity"/>
    <property type="evidence" value="ECO:0007669"/>
    <property type="project" value="UniProtKB-EC"/>
</dbReference>
<keyword evidence="8" id="KW-0472">Membrane</keyword>
<dbReference type="PANTHER" id="PTHR10160:SF19">
    <property type="entry name" value="PROTON-TRANSLOCATING NAD(P)(+) TRANSHYDROGENASE"/>
    <property type="match status" value="1"/>
</dbReference>
<comment type="subcellular location">
    <subcellularLocation>
        <location evidence="1">Membrane</location>
        <topology evidence="1">Multi-pass membrane protein</topology>
    </subcellularLocation>
</comment>
<evidence type="ECO:0000256" key="9">
    <source>
        <dbReference type="ARBA" id="ARBA00048202"/>
    </source>
</evidence>
<evidence type="ECO:0000256" key="8">
    <source>
        <dbReference type="ARBA" id="ARBA00023136"/>
    </source>
</evidence>
<name>A0A7S2V533_9STRA</name>
<evidence type="ECO:0000256" key="2">
    <source>
        <dbReference type="ARBA" id="ARBA00012943"/>
    </source>
</evidence>
<evidence type="ECO:0000256" key="3">
    <source>
        <dbReference type="ARBA" id="ARBA00022692"/>
    </source>
</evidence>
<keyword evidence="4" id="KW-0521">NADP</keyword>
<dbReference type="GO" id="GO:0005743">
    <property type="term" value="C:mitochondrial inner membrane"/>
    <property type="evidence" value="ECO:0007669"/>
    <property type="project" value="TreeGrafter"/>
</dbReference>
<dbReference type="Pfam" id="PF02233">
    <property type="entry name" value="PNTB"/>
    <property type="match status" value="1"/>
</dbReference>
<dbReference type="Gene3D" id="3.40.50.1220">
    <property type="entry name" value="TPP-binding domain"/>
    <property type="match status" value="1"/>
</dbReference>
<dbReference type="InterPro" id="IPR029035">
    <property type="entry name" value="DHS-like_NAD/FAD-binding_dom"/>
</dbReference>
<accession>A0A7S2V533</accession>
<evidence type="ECO:0000256" key="5">
    <source>
        <dbReference type="ARBA" id="ARBA00022967"/>
    </source>
</evidence>
<reference evidence="11" key="1">
    <citation type="submission" date="2021-01" db="EMBL/GenBank/DDBJ databases">
        <authorList>
            <person name="Corre E."/>
            <person name="Pelletier E."/>
            <person name="Niang G."/>
            <person name="Scheremetjew M."/>
            <person name="Finn R."/>
            <person name="Kale V."/>
            <person name="Holt S."/>
            <person name="Cochrane G."/>
            <person name="Meng A."/>
            <person name="Brown T."/>
            <person name="Cohen L."/>
        </authorList>
    </citation>
    <scope>NUCLEOTIDE SEQUENCE</scope>
    <source>
        <strain evidence="11">CCMP1661</strain>
    </source>
</reference>
<keyword evidence="7" id="KW-0520">NAD</keyword>
<organism evidence="11">
    <name type="scientific">Fibrocapsa japonica</name>
    <dbReference type="NCBI Taxonomy" id="94617"/>
    <lineage>
        <taxon>Eukaryota</taxon>
        <taxon>Sar</taxon>
        <taxon>Stramenopiles</taxon>
        <taxon>Ochrophyta</taxon>
        <taxon>Raphidophyceae</taxon>
        <taxon>Chattonellales</taxon>
        <taxon>Chattonellaceae</taxon>
        <taxon>Fibrocapsa</taxon>
    </lineage>
</organism>
<sequence length="284" mass="30043">MAATTGLSGALGLHMTGSIGGADMPVVITVLNSYSGWALCAEGFMLDKPLLTVVGALIGSSGAILTDIMCKAMNRDIVSVLLGGYGTSSTGTGEAMKIEGEHRETTSKATAEDLTNAKKVIMVLGYGVAVAKAQYAIADLVKILTHHGIEVKFGIHPVAGRMPGQLNVMLAEAGVPYDLVFEMDEINEEIGESDICLVVGANDTVNSAAEEDPNSPIAGMPVVRVWEAKKVIMMKRSMASGYAGVDNPVFFKENTDMLLGDAKKSIDDILTDVRQHYDDNMMNP</sequence>
<protein>
    <recommendedName>
        <fullName evidence="2">proton-translocating NAD(P)(+) transhydrogenase</fullName>
        <ecNumber evidence="2">7.1.1.1</ecNumber>
    </recommendedName>
</protein>
<evidence type="ECO:0000259" key="10">
    <source>
        <dbReference type="Pfam" id="PF02233"/>
    </source>
</evidence>
<dbReference type="EMBL" id="HBHR01020919">
    <property type="protein sequence ID" value="CAD9872291.1"/>
    <property type="molecule type" value="Transcribed_RNA"/>
</dbReference>
<keyword evidence="3" id="KW-0812">Transmembrane</keyword>
<evidence type="ECO:0000256" key="6">
    <source>
        <dbReference type="ARBA" id="ARBA00022989"/>
    </source>
</evidence>
<feature type="domain" description="NADP transhydrogenase beta-like" evidence="10">
    <location>
        <begin position="3"/>
        <end position="271"/>
    </location>
</feature>
<dbReference type="GO" id="GO:0050661">
    <property type="term" value="F:NADP binding"/>
    <property type="evidence" value="ECO:0007669"/>
    <property type="project" value="TreeGrafter"/>
</dbReference>
<dbReference type="FunFam" id="3.40.50.1220:FF:000002">
    <property type="entry name" value="NAD(P) transhydrogenase subunit beta"/>
    <property type="match status" value="1"/>
</dbReference>
<comment type="catalytic activity">
    <reaction evidence="9">
        <text>NAD(+) + NADPH + H(+)(in) = NADH + NADP(+) + H(+)(out)</text>
        <dbReference type="Rhea" id="RHEA:47992"/>
        <dbReference type="ChEBI" id="CHEBI:15378"/>
        <dbReference type="ChEBI" id="CHEBI:57540"/>
        <dbReference type="ChEBI" id="CHEBI:57783"/>
        <dbReference type="ChEBI" id="CHEBI:57945"/>
        <dbReference type="ChEBI" id="CHEBI:58349"/>
        <dbReference type="EC" id="7.1.1.1"/>
    </reaction>
</comment>
<evidence type="ECO:0000256" key="1">
    <source>
        <dbReference type="ARBA" id="ARBA00004141"/>
    </source>
</evidence>
<evidence type="ECO:0000313" key="11">
    <source>
        <dbReference type="EMBL" id="CAD9872291.1"/>
    </source>
</evidence>
<evidence type="ECO:0000256" key="4">
    <source>
        <dbReference type="ARBA" id="ARBA00022857"/>
    </source>
</evidence>
<dbReference type="SUPFAM" id="SSF52467">
    <property type="entry name" value="DHS-like NAD/FAD-binding domain"/>
    <property type="match status" value="1"/>
</dbReference>
<keyword evidence="5" id="KW-1278">Translocase</keyword>
<dbReference type="EC" id="7.1.1.1" evidence="2"/>
<dbReference type="PANTHER" id="PTHR10160">
    <property type="entry name" value="NAD(P) TRANSHYDROGENASE"/>
    <property type="match status" value="1"/>
</dbReference>
<evidence type="ECO:0000256" key="7">
    <source>
        <dbReference type="ARBA" id="ARBA00023027"/>
    </source>
</evidence>
<proteinExistence type="predicted"/>
<dbReference type="AlphaFoldDB" id="A0A7S2V533"/>